<feature type="transmembrane region" description="Helical" evidence="1">
    <location>
        <begin position="67"/>
        <end position="89"/>
    </location>
</feature>
<dbReference type="AlphaFoldDB" id="A0A1M5KAP5"/>
<dbReference type="RefSeq" id="WP_073081998.1">
    <property type="nucleotide sequence ID" value="NZ_FQWS01000001.1"/>
</dbReference>
<evidence type="ECO:0000256" key="1">
    <source>
        <dbReference type="SAM" id="Phobius"/>
    </source>
</evidence>
<feature type="transmembrane region" description="Helical" evidence="1">
    <location>
        <begin position="38"/>
        <end position="55"/>
    </location>
</feature>
<evidence type="ECO:0000313" key="2">
    <source>
        <dbReference type="EMBL" id="SHG49916.1"/>
    </source>
</evidence>
<keyword evidence="1" id="KW-1133">Transmembrane helix</keyword>
<accession>A0A1M5KAP5</accession>
<keyword evidence="3" id="KW-1185">Reference proteome</keyword>
<dbReference type="OrthoDB" id="9813621at2"/>
<dbReference type="STRING" id="1089305.SAMN05444148_0278"/>
<reference evidence="3" key="1">
    <citation type="submission" date="2016-11" db="EMBL/GenBank/DDBJ databases">
        <authorList>
            <person name="Varghese N."/>
            <person name="Submissions S."/>
        </authorList>
    </citation>
    <scope>NUCLEOTIDE SEQUENCE [LARGE SCALE GENOMIC DNA]</scope>
    <source>
        <strain evidence="3">DSM 25330</strain>
    </source>
</reference>
<protein>
    <submittedName>
        <fullName evidence="2">Uncharacterized protein</fullName>
    </submittedName>
</protein>
<sequence>MVIKKRVSLYIVGILVILTIPFLAMQFTNEVNWQLNDFVIAGLLLSATALSIEIVKHFLKNKTHKTILIAIIIIGLVLLWIEMAVGIFGSPIAGS</sequence>
<organism evidence="2 3">
    <name type="scientific">Winogradskyella jejuensis</name>
    <dbReference type="NCBI Taxonomy" id="1089305"/>
    <lineage>
        <taxon>Bacteria</taxon>
        <taxon>Pseudomonadati</taxon>
        <taxon>Bacteroidota</taxon>
        <taxon>Flavobacteriia</taxon>
        <taxon>Flavobacteriales</taxon>
        <taxon>Flavobacteriaceae</taxon>
        <taxon>Winogradskyella</taxon>
    </lineage>
</organism>
<evidence type="ECO:0000313" key="3">
    <source>
        <dbReference type="Proteomes" id="UP000184522"/>
    </source>
</evidence>
<dbReference type="EMBL" id="FQWS01000001">
    <property type="protein sequence ID" value="SHG49916.1"/>
    <property type="molecule type" value="Genomic_DNA"/>
</dbReference>
<proteinExistence type="predicted"/>
<name>A0A1M5KAP5_9FLAO</name>
<keyword evidence="1" id="KW-0472">Membrane</keyword>
<keyword evidence="1" id="KW-0812">Transmembrane</keyword>
<gene>
    <name evidence="2" type="ORF">SAMN05444148_0278</name>
</gene>
<feature type="transmembrane region" description="Helical" evidence="1">
    <location>
        <begin position="7"/>
        <end position="26"/>
    </location>
</feature>
<dbReference type="Proteomes" id="UP000184522">
    <property type="component" value="Unassembled WGS sequence"/>
</dbReference>